<dbReference type="PROSITE" id="PS00216">
    <property type="entry name" value="SUGAR_TRANSPORT_1"/>
    <property type="match status" value="2"/>
</dbReference>
<feature type="transmembrane region" description="Helical" evidence="7">
    <location>
        <begin position="612"/>
        <end position="633"/>
    </location>
</feature>
<feature type="domain" description="Major facilitator superfamily (MFS) profile" evidence="8">
    <location>
        <begin position="6"/>
        <end position="700"/>
    </location>
</feature>
<comment type="subcellular location">
    <subcellularLocation>
        <location evidence="1">Membrane</location>
        <topology evidence="1">Multi-pass membrane protein</topology>
    </subcellularLocation>
</comment>
<comment type="caution">
    <text evidence="9">The sequence shown here is derived from an EMBL/GenBank/DDBJ whole genome shotgun (WGS) entry which is preliminary data.</text>
</comment>
<evidence type="ECO:0000256" key="2">
    <source>
        <dbReference type="ARBA" id="ARBA00010992"/>
    </source>
</evidence>
<dbReference type="InterPro" id="IPR003663">
    <property type="entry name" value="Sugar/inositol_transpt"/>
</dbReference>
<feature type="transmembrane region" description="Helical" evidence="7">
    <location>
        <begin position="74"/>
        <end position="92"/>
    </location>
</feature>
<dbReference type="InterPro" id="IPR020846">
    <property type="entry name" value="MFS_dom"/>
</dbReference>
<sequence>MEVVIIALAATLGNLLIGWDSSTIAGGMTYIKQEFDLEKDPTLEGFIVSMSFITGTLVTIFSGTISDLIGRRPMLITSSVMFIIAGFVMFWAPNVTVILVSRMIQGVAIALAVTFNPLYISEIAPADIRGQLNTLTQFACSAGMFLAYILVFSMSLLQSPSWRLMLSVISIPSVLYFFLTVFYLPESPRWLVSKGRILEAEKVLKRLRRIDDVSGELALLAEGLRPGGEDISIEEYVVAPASEILINQEAGKDYIKLYGPNEGVTMIAQPVSGQGSMLSRSMLSQHGSYASRSMLSQQGSFSSQAAANLKDPIVNLFGSLHESTLIESGRSNSMLINNANSIFSTGDPEPSPFGTSDNLRTPLNPFHGGADRAHGSKDMLAMRSNSSLVNANDVETPRNTDIGGGWQLVYKSTDDAMAGKKEGLQRVYLHADPSAAAVSQSSHASFVSTSGYDIHTDGGEAFQAAGIVSRSVLGTSDALQLPEVATKGPKWRALLEPGVKRALVVGIGLQILQQAAGINGFLYYAPQILEQAGVGALLSNLGISSISASFLVNIITTFCMLPCIAISIRLMDVAGRRSIMLYTIPVLIVCLLVLVLRQFFQLSSVLDASISAISVVVYESFFCMGLGIIPNIICAEIFPTSVRGICISLTSLTYWVCTLAVTLTFPYLLQLLGLSGVFALFVGGCIISWIFVYLKVPETKGMPLEVIIEFFAIGAKPGTDPAEFGIKD</sequence>
<dbReference type="GO" id="GO:0016020">
    <property type="term" value="C:membrane"/>
    <property type="evidence" value="ECO:0007669"/>
    <property type="project" value="UniProtKB-SubCell"/>
</dbReference>
<dbReference type="OrthoDB" id="8120565at2759"/>
<feature type="transmembrane region" description="Helical" evidence="7">
    <location>
        <begin position="132"/>
        <end position="152"/>
    </location>
</feature>
<feature type="transmembrane region" description="Helical" evidence="7">
    <location>
        <begin position="164"/>
        <end position="184"/>
    </location>
</feature>
<reference evidence="9 10" key="1">
    <citation type="journal article" date="2022" name="Nat. Genet.">
        <title>Improved pea reference genome and pan-genome highlight genomic features and evolutionary characteristics.</title>
        <authorList>
            <person name="Yang T."/>
            <person name="Liu R."/>
            <person name="Luo Y."/>
            <person name="Hu S."/>
            <person name="Wang D."/>
            <person name="Wang C."/>
            <person name="Pandey M.K."/>
            <person name="Ge S."/>
            <person name="Xu Q."/>
            <person name="Li N."/>
            <person name="Li G."/>
            <person name="Huang Y."/>
            <person name="Saxena R.K."/>
            <person name="Ji Y."/>
            <person name="Li M."/>
            <person name="Yan X."/>
            <person name="He Y."/>
            <person name="Liu Y."/>
            <person name="Wang X."/>
            <person name="Xiang C."/>
            <person name="Varshney R.K."/>
            <person name="Ding H."/>
            <person name="Gao S."/>
            <person name="Zong X."/>
        </authorList>
    </citation>
    <scope>NUCLEOTIDE SEQUENCE [LARGE SCALE GENOMIC DNA]</scope>
    <source>
        <strain evidence="9 10">cv. Zhongwan 6</strain>
    </source>
</reference>
<feature type="transmembrane region" description="Helical" evidence="7">
    <location>
        <begin position="671"/>
        <end position="694"/>
    </location>
</feature>
<feature type="transmembrane region" description="Helical" evidence="7">
    <location>
        <begin position="42"/>
        <end position="62"/>
    </location>
</feature>
<accession>A0A9D4YHN0</accession>
<name>A0A9D4YHN0_PEA</name>
<dbReference type="SUPFAM" id="SSF103473">
    <property type="entry name" value="MFS general substrate transporter"/>
    <property type="match status" value="1"/>
</dbReference>
<evidence type="ECO:0000259" key="8">
    <source>
        <dbReference type="PROSITE" id="PS50850"/>
    </source>
</evidence>
<feature type="transmembrane region" description="Helical" evidence="7">
    <location>
        <begin position="645"/>
        <end position="665"/>
    </location>
</feature>
<dbReference type="Gramene" id="Psat02G0429600-T1">
    <property type="protein sequence ID" value="KAI5438498.1"/>
    <property type="gene ID" value="KIW84_024296"/>
</dbReference>
<dbReference type="PROSITE" id="PS50850">
    <property type="entry name" value="MFS"/>
    <property type="match status" value="1"/>
</dbReference>
<dbReference type="Pfam" id="PF00083">
    <property type="entry name" value="Sugar_tr"/>
    <property type="match status" value="2"/>
</dbReference>
<evidence type="ECO:0000313" key="9">
    <source>
        <dbReference type="EMBL" id="KAI5438498.1"/>
    </source>
</evidence>
<protein>
    <recommendedName>
        <fullName evidence="8">Major facilitator superfamily (MFS) profile domain-containing protein</fullName>
    </recommendedName>
</protein>
<evidence type="ECO:0000256" key="7">
    <source>
        <dbReference type="SAM" id="Phobius"/>
    </source>
</evidence>
<keyword evidence="6 7" id="KW-0472">Membrane</keyword>
<comment type="similarity">
    <text evidence="2">Belongs to the major facilitator superfamily. Sugar transporter (TC 2.A.1.1) family.</text>
</comment>
<evidence type="ECO:0000256" key="1">
    <source>
        <dbReference type="ARBA" id="ARBA00004141"/>
    </source>
</evidence>
<keyword evidence="3" id="KW-0813">Transport</keyword>
<keyword evidence="5 7" id="KW-1133">Transmembrane helix</keyword>
<dbReference type="FunFam" id="1.20.1250.20:FF:000345">
    <property type="entry name" value="Monosaccharide-sensing protein 3"/>
    <property type="match status" value="1"/>
</dbReference>
<feature type="transmembrane region" description="Helical" evidence="7">
    <location>
        <begin position="545"/>
        <end position="567"/>
    </location>
</feature>
<dbReference type="Gene3D" id="1.20.1250.20">
    <property type="entry name" value="MFS general substrate transporter like domains"/>
    <property type="match status" value="2"/>
</dbReference>
<dbReference type="Proteomes" id="UP001058974">
    <property type="component" value="Chromosome 2"/>
</dbReference>
<keyword evidence="10" id="KW-1185">Reference proteome</keyword>
<evidence type="ECO:0000313" key="10">
    <source>
        <dbReference type="Proteomes" id="UP001058974"/>
    </source>
</evidence>
<dbReference type="InterPro" id="IPR005828">
    <property type="entry name" value="MFS_sugar_transport-like"/>
</dbReference>
<evidence type="ECO:0000256" key="4">
    <source>
        <dbReference type="ARBA" id="ARBA00022692"/>
    </source>
</evidence>
<dbReference type="InterPro" id="IPR005829">
    <property type="entry name" value="Sugar_transporter_CS"/>
</dbReference>
<dbReference type="PANTHER" id="PTHR48020">
    <property type="entry name" value="PROTON MYO-INOSITOL COTRANSPORTER"/>
    <property type="match status" value="1"/>
</dbReference>
<keyword evidence="4 7" id="KW-0812">Transmembrane</keyword>
<dbReference type="GO" id="GO:0022857">
    <property type="term" value="F:transmembrane transporter activity"/>
    <property type="evidence" value="ECO:0007669"/>
    <property type="project" value="InterPro"/>
</dbReference>
<feature type="transmembrane region" description="Helical" evidence="7">
    <location>
        <begin position="98"/>
        <end position="120"/>
    </location>
</feature>
<dbReference type="InterPro" id="IPR050814">
    <property type="entry name" value="Myo-inositol_Transporter"/>
</dbReference>
<evidence type="ECO:0000256" key="6">
    <source>
        <dbReference type="ARBA" id="ARBA00023136"/>
    </source>
</evidence>
<proteinExistence type="inferred from homology"/>
<gene>
    <name evidence="9" type="ORF">KIW84_024296</name>
</gene>
<dbReference type="InterPro" id="IPR036259">
    <property type="entry name" value="MFS_trans_sf"/>
</dbReference>
<dbReference type="AlphaFoldDB" id="A0A9D4YHN0"/>
<organism evidence="9 10">
    <name type="scientific">Pisum sativum</name>
    <name type="common">Garden pea</name>
    <name type="synonym">Lathyrus oleraceus</name>
    <dbReference type="NCBI Taxonomy" id="3888"/>
    <lineage>
        <taxon>Eukaryota</taxon>
        <taxon>Viridiplantae</taxon>
        <taxon>Streptophyta</taxon>
        <taxon>Embryophyta</taxon>
        <taxon>Tracheophyta</taxon>
        <taxon>Spermatophyta</taxon>
        <taxon>Magnoliopsida</taxon>
        <taxon>eudicotyledons</taxon>
        <taxon>Gunneridae</taxon>
        <taxon>Pentapetalae</taxon>
        <taxon>rosids</taxon>
        <taxon>fabids</taxon>
        <taxon>Fabales</taxon>
        <taxon>Fabaceae</taxon>
        <taxon>Papilionoideae</taxon>
        <taxon>50 kb inversion clade</taxon>
        <taxon>NPAAA clade</taxon>
        <taxon>Hologalegina</taxon>
        <taxon>IRL clade</taxon>
        <taxon>Fabeae</taxon>
        <taxon>Lathyrus</taxon>
    </lineage>
</organism>
<feature type="transmembrane region" description="Helical" evidence="7">
    <location>
        <begin position="579"/>
        <end position="600"/>
    </location>
</feature>
<dbReference type="FunFam" id="1.20.1250.20:FF:000461">
    <property type="entry name" value="Monosaccharide-sensing protein 3"/>
    <property type="match status" value="1"/>
</dbReference>
<dbReference type="PANTHER" id="PTHR48020:SF35">
    <property type="entry name" value="SUGAR TRANSPORTER"/>
    <property type="match status" value="1"/>
</dbReference>
<dbReference type="EMBL" id="JAMSHJ010000002">
    <property type="protein sequence ID" value="KAI5438498.1"/>
    <property type="molecule type" value="Genomic_DNA"/>
</dbReference>
<dbReference type="PRINTS" id="PR00171">
    <property type="entry name" value="SUGRTRNSPORT"/>
</dbReference>
<evidence type="ECO:0000256" key="5">
    <source>
        <dbReference type="ARBA" id="ARBA00022989"/>
    </source>
</evidence>
<evidence type="ECO:0000256" key="3">
    <source>
        <dbReference type="ARBA" id="ARBA00022448"/>
    </source>
</evidence>